<name>A0A4S8K6W9_MUSBA</name>
<evidence type="ECO:0000313" key="1">
    <source>
        <dbReference type="EMBL" id="THU70671.1"/>
    </source>
</evidence>
<comment type="caution">
    <text evidence="1">The sequence shown here is derived from an EMBL/GenBank/DDBJ whole genome shotgun (WGS) entry which is preliminary data.</text>
</comment>
<dbReference type="EMBL" id="PYDT01000002">
    <property type="protein sequence ID" value="THU70671.1"/>
    <property type="molecule type" value="Genomic_DNA"/>
</dbReference>
<dbReference type="AlphaFoldDB" id="A0A4S8K6W9"/>
<gene>
    <name evidence="1" type="ORF">C4D60_Mb08t27430</name>
</gene>
<keyword evidence="2" id="KW-1185">Reference proteome</keyword>
<protein>
    <submittedName>
        <fullName evidence="1">Uncharacterized protein</fullName>
    </submittedName>
</protein>
<sequence length="240" mass="26691">MVRRPRLRPRPRVRPLLKNFHSLSTLFLLGHGPGLHVRDYLCLGPCIHFQYPAISHQYDSQVDQISEIRVCITDKIADQKQGNSRNIKKKKYNLQYNLLPFLYDTPASVAAYKKLRNQDLTTAKPQQLKYQAPMVVQELIPIRAVSALQPPKAAPCNLLEYSSLNRLLSSCASAHICFLRALAASKHSIASASAGSFLYGDLTQYVEGAVLSKSFVSRDNAAAIDASGVLLVVRSLNPDF</sequence>
<accession>A0A4S8K6W9</accession>
<dbReference type="Proteomes" id="UP000317650">
    <property type="component" value="Chromosome 8"/>
</dbReference>
<organism evidence="1 2">
    <name type="scientific">Musa balbisiana</name>
    <name type="common">Banana</name>
    <dbReference type="NCBI Taxonomy" id="52838"/>
    <lineage>
        <taxon>Eukaryota</taxon>
        <taxon>Viridiplantae</taxon>
        <taxon>Streptophyta</taxon>
        <taxon>Embryophyta</taxon>
        <taxon>Tracheophyta</taxon>
        <taxon>Spermatophyta</taxon>
        <taxon>Magnoliopsida</taxon>
        <taxon>Liliopsida</taxon>
        <taxon>Zingiberales</taxon>
        <taxon>Musaceae</taxon>
        <taxon>Musa</taxon>
    </lineage>
</organism>
<evidence type="ECO:0000313" key="2">
    <source>
        <dbReference type="Proteomes" id="UP000317650"/>
    </source>
</evidence>
<proteinExistence type="predicted"/>
<reference evidence="1 2" key="1">
    <citation type="journal article" date="2019" name="Nat. Plants">
        <title>Genome sequencing of Musa balbisiana reveals subgenome evolution and function divergence in polyploid bananas.</title>
        <authorList>
            <person name="Yao X."/>
        </authorList>
    </citation>
    <scope>NUCLEOTIDE SEQUENCE [LARGE SCALE GENOMIC DNA]</scope>
    <source>
        <strain evidence="2">cv. DH-PKW</strain>
        <tissue evidence="1">Leaves</tissue>
    </source>
</reference>